<gene>
    <name evidence="2" type="ORF">THAOC_32163</name>
</gene>
<keyword evidence="3" id="KW-1185">Reference proteome</keyword>
<organism evidence="2 3">
    <name type="scientific">Thalassiosira oceanica</name>
    <name type="common">Marine diatom</name>
    <dbReference type="NCBI Taxonomy" id="159749"/>
    <lineage>
        <taxon>Eukaryota</taxon>
        <taxon>Sar</taxon>
        <taxon>Stramenopiles</taxon>
        <taxon>Ochrophyta</taxon>
        <taxon>Bacillariophyta</taxon>
        <taxon>Coscinodiscophyceae</taxon>
        <taxon>Thalassiosirophycidae</taxon>
        <taxon>Thalassiosirales</taxon>
        <taxon>Thalassiosiraceae</taxon>
        <taxon>Thalassiosira</taxon>
    </lineage>
</organism>
<dbReference type="EMBL" id="AGNL01045208">
    <property type="protein sequence ID" value="EJK48999.1"/>
    <property type="molecule type" value="Genomic_DNA"/>
</dbReference>
<dbReference type="OrthoDB" id="39562at2759"/>
<comment type="caution">
    <text evidence="2">The sequence shown here is derived from an EMBL/GenBank/DDBJ whole genome shotgun (WGS) entry which is preliminary data.</text>
</comment>
<dbReference type="eggNOG" id="ENOG502SRB3">
    <property type="taxonomic scope" value="Eukaryota"/>
</dbReference>
<accession>K0R9S9</accession>
<reference evidence="2 3" key="1">
    <citation type="journal article" date="2012" name="Genome Biol.">
        <title>Genome and low-iron response of an oceanic diatom adapted to chronic iron limitation.</title>
        <authorList>
            <person name="Lommer M."/>
            <person name="Specht M."/>
            <person name="Roy A.S."/>
            <person name="Kraemer L."/>
            <person name="Andreson R."/>
            <person name="Gutowska M.A."/>
            <person name="Wolf J."/>
            <person name="Bergner S.V."/>
            <person name="Schilhabel M.B."/>
            <person name="Klostermeier U.C."/>
            <person name="Beiko R.G."/>
            <person name="Rosenstiel P."/>
            <person name="Hippler M."/>
            <person name="Laroche J."/>
        </authorList>
    </citation>
    <scope>NUCLEOTIDE SEQUENCE [LARGE SCALE GENOMIC DNA]</scope>
    <source>
        <strain evidence="2 3">CCMP1005</strain>
    </source>
</reference>
<evidence type="ECO:0000313" key="2">
    <source>
        <dbReference type="EMBL" id="EJK48999.1"/>
    </source>
</evidence>
<proteinExistence type="predicted"/>
<sequence>MSLFLGSLKHVSSKLGYISDTETSTAKKTAYYRDSSGRARVQLKVKLEIPEDGAKSAESLLKSGCIATIPRDVSTTSEDELFEDASFTFECKMSSFNSSRANSWALEGVSIVQSVVERTTGVNKVSAIVFDVEVAVRGSGLICRDDSGSESLEEGELELCAVLRQKKKRQVEVDYIKGKSDAITAGLLGLELGGGAVSPAAISKSLMGTCSESPVAPRREFRYGVVVNKTSLVRVLTTLIPPLNLTVREVSGARSATGSTLVEITVEHASIWHKENAVVTGVSFHPGQSRLWKQSADETTFSPDGKSMQGGELGVIDMSRRVRWGFSPGSAPELPMLLRPHEAFSTVIQIDAGEDVRSRAFLSPISVNAIMGASSDKDRRDLSNGGEPVLVTTDIRWTSSRVGIENSDAFRVDMALRGGLEDTVCRVGAPVVVSLRVLNLSLEPRDLMLLMAKDGEGRNAIRWERPSRGKRRADKENRDDSVSSNPVPSVKESSRFNTAVVSEVNGYTFGVWGLSGDEDGTTRHHRDHNLLAVDAALLLGEVKGQHSIEAELRFVPLTEGTLDVPNLKLYDKRGMKWYNCVHTLKIVAASKEEIQQ</sequence>
<feature type="region of interest" description="Disordered" evidence="1">
    <location>
        <begin position="461"/>
        <end position="490"/>
    </location>
</feature>
<evidence type="ECO:0000256" key="1">
    <source>
        <dbReference type="SAM" id="MobiDB-lite"/>
    </source>
</evidence>
<dbReference type="AlphaFoldDB" id="K0R9S9"/>
<feature type="compositionally biased region" description="Basic and acidic residues" evidence="1">
    <location>
        <begin position="461"/>
        <end position="481"/>
    </location>
</feature>
<dbReference type="OMA" id="WYNCVHT"/>
<name>K0R9S9_THAOC</name>
<dbReference type="Proteomes" id="UP000266841">
    <property type="component" value="Unassembled WGS sequence"/>
</dbReference>
<protein>
    <submittedName>
        <fullName evidence="2">Uncharacterized protein</fullName>
    </submittedName>
</protein>
<evidence type="ECO:0000313" key="3">
    <source>
        <dbReference type="Proteomes" id="UP000266841"/>
    </source>
</evidence>